<reference evidence="2 3" key="1">
    <citation type="submission" date="2016-04" db="EMBL/GenBank/DDBJ databases">
        <title>Evolutionary innovation and constraint leading to complex multicellularity in the Ascomycota.</title>
        <authorList>
            <person name="Cisse O."/>
            <person name="Nguyen A."/>
            <person name="Hewitt D.A."/>
            <person name="Jedd G."/>
            <person name="Stajich J.E."/>
        </authorList>
    </citation>
    <scope>NUCLEOTIDE SEQUENCE [LARGE SCALE GENOMIC DNA]</scope>
    <source>
        <strain evidence="2 3">DAH-3</strain>
    </source>
</reference>
<feature type="signal peptide" evidence="1">
    <location>
        <begin position="1"/>
        <end position="18"/>
    </location>
</feature>
<dbReference type="Proteomes" id="UP000186594">
    <property type="component" value="Unassembled WGS sequence"/>
</dbReference>
<sequence length="438" mass="49312">MTLANILAILLCSVLSHATERITQIPVGISDAGSGSISSQADNSAFGIPQGYEACGESPKGNVRWVENPEVQSSLDDYTILYSDFSIVTYSQIERGSTITMMRSPRLLRSWSGWLDNVEESEIGNPEDELDKQELLRRLKLRRRSRVRGEKFGPDHAIYENSDFGSSLPQHFDLSQTGQTELSSSTDNLLPFCVSGPLYAGSLEEISRIPGFPKKTVRFADELEYSQYHESDLVLSDQDTGIGEEALSESNLGNGKKFDVILRKPVSELLLAPRGFELQVQSGKNVLGSLYVDTASNTLRMTETSSLDLKSSSEDFILTREGFLRHEKSQLFVGDFFTQYPKSLYLRATPVKMLHLTQEQSQLPLEQLQYVVEQFEIDRFGSLHSKVRARWTPLICKTAEGIYQVYYNFRRAYKGEDCRAVQLTIIGRSKKDKDCSIM</sequence>
<name>A0A1U7LUY0_NEOID</name>
<accession>A0A1U7LUY0</accession>
<gene>
    <name evidence="2" type="ORF">NEOLI_000908</name>
</gene>
<evidence type="ECO:0000256" key="1">
    <source>
        <dbReference type="SAM" id="SignalP"/>
    </source>
</evidence>
<protein>
    <submittedName>
        <fullName evidence="2">Uncharacterized protein</fullName>
    </submittedName>
</protein>
<comment type="caution">
    <text evidence="2">The sequence shown here is derived from an EMBL/GenBank/DDBJ whole genome shotgun (WGS) entry which is preliminary data.</text>
</comment>
<keyword evidence="3" id="KW-1185">Reference proteome</keyword>
<dbReference type="EMBL" id="LXFE01000205">
    <property type="protein sequence ID" value="OLL26352.1"/>
    <property type="molecule type" value="Genomic_DNA"/>
</dbReference>
<feature type="chain" id="PRO_5012775613" evidence="1">
    <location>
        <begin position="19"/>
        <end position="438"/>
    </location>
</feature>
<evidence type="ECO:0000313" key="3">
    <source>
        <dbReference type="Proteomes" id="UP000186594"/>
    </source>
</evidence>
<organism evidence="2 3">
    <name type="scientific">Neolecta irregularis (strain DAH-3)</name>
    <dbReference type="NCBI Taxonomy" id="1198029"/>
    <lineage>
        <taxon>Eukaryota</taxon>
        <taxon>Fungi</taxon>
        <taxon>Dikarya</taxon>
        <taxon>Ascomycota</taxon>
        <taxon>Taphrinomycotina</taxon>
        <taxon>Neolectales</taxon>
        <taxon>Neolectaceae</taxon>
        <taxon>Neolecta</taxon>
    </lineage>
</organism>
<evidence type="ECO:0000313" key="2">
    <source>
        <dbReference type="EMBL" id="OLL26352.1"/>
    </source>
</evidence>
<proteinExistence type="predicted"/>
<keyword evidence="1" id="KW-0732">Signal</keyword>
<dbReference type="AlphaFoldDB" id="A0A1U7LUY0"/>